<evidence type="ECO:0000313" key="3">
    <source>
        <dbReference type="Proteomes" id="UP001164746"/>
    </source>
</evidence>
<gene>
    <name evidence="2" type="ORF">MAR_021917</name>
</gene>
<reference evidence="2" key="1">
    <citation type="submission" date="2022-11" db="EMBL/GenBank/DDBJ databases">
        <title>Centuries of genome instability and evolution in soft-shell clam transmissible cancer (bioRxiv).</title>
        <authorList>
            <person name="Hart S.F.M."/>
            <person name="Yonemitsu M.A."/>
            <person name="Giersch R.M."/>
            <person name="Beal B.F."/>
            <person name="Arriagada G."/>
            <person name="Davis B.W."/>
            <person name="Ostrander E.A."/>
            <person name="Goff S.P."/>
            <person name="Metzger M.J."/>
        </authorList>
    </citation>
    <scope>NUCLEOTIDE SEQUENCE</scope>
    <source>
        <strain evidence="2">MELC-2E11</strain>
        <tissue evidence="2">Siphon/mantle</tissue>
    </source>
</reference>
<organism evidence="2 3">
    <name type="scientific">Mya arenaria</name>
    <name type="common">Soft-shell clam</name>
    <dbReference type="NCBI Taxonomy" id="6604"/>
    <lineage>
        <taxon>Eukaryota</taxon>
        <taxon>Metazoa</taxon>
        <taxon>Spiralia</taxon>
        <taxon>Lophotrochozoa</taxon>
        <taxon>Mollusca</taxon>
        <taxon>Bivalvia</taxon>
        <taxon>Autobranchia</taxon>
        <taxon>Heteroconchia</taxon>
        <taxon>Euheterodonta</taxon>
        <taxon>Imparidentia</taxon>
        <taxon>Neoheterodontei</taxon>
        <taxon>Myida</taxon>
        <taxon>Myoidea</taxon>
        <taxon>Myidae</taxon>
        <taxon>Mya</taxon>
    </lineage>
</organism>
<name>A0ABY7ECV8_MYAAR</name>
<protein>
    <submittedName>
        <fullName evidence="2">Uncharacterized protein</fullName>
    </submittedName>
</protein>
<evidence type="ECO:0000256" key="1">
    <source>
        <dbReference type="SAM" id="Phobius"/>
    </source>
</evidence>
<evidence type="ECO:0000313" key="2">
    <source>
        <dbReference type="EMBL" id="WAR06548.1"/>
    </source>
</evidence>
<keyword evidence="1" id="KW-1133">Transmembrane helix</keyword>
<sequence length="156" mass="17351">MYFLGDNSRRSFKVLLKPILIGSGAFVALCIFVGSANVNECAFVLYRVPDKTEVTPSAIETSPSLDTNVFVEIPETSIPMNASHDLIREETIMARKQTTAIESQHAESSLIYANLDIDHLQKAFVGPIRGPRPTIRKEATEYQDIDFYHTKPAGPH</sequence>
<keyword evidence="1" id="KW-0472">Membrane</keyword>
<dbReference type="Proteomes" id="UP001164746">
    <property type="component" value="Chromosome 5"/>
</dbReference>
<proteinExistence type="predicted"/>
<feature type="transmembrane region" description="Helical" evidence="1">
    <location>
        <begin position="12"/>
        <end position="34"/>
    </location>
</feature>
<dbReference type="EMBL" id="CP111016">
    <property type="protein sequence ID" value="WAR06548.1"/>
    <property type="molecule type" value="Genomic_DNA"/>
</dbReference>
<keyword evidence="3" id="KW-1185">Reference proteome</keyword>
<keyword evidence="1" id="KW-0812">Transmembrane</keyword>
<accession>A0ABY7ECV8</accession>